<dbReference type="GO" id="GO:0030488">
    <property type="term" value="P:tRNA methylation"/>
    <property type="evidence" value="ECO:0007669"/>
    <property type="project" value="TreeGrafter"/>
</dbReference>
<dbReference type="RefSeq" id="WP_092074536.1">
    <property type="nucleotide sequence ID" value="NZ_FNHB01000010.1"/>
</dbReference>
<evidence type="ECO:0000256" key="8">
    <source>
        <dbReference type="ARBA" id="ARBA00022958"/>
    </source>
</evidence>
<evidence type="ECO:0000256" key="9">
    <source>
        <dbReference type="ARBA" id="ARBA00023134"/>
    </source>
</evidence>
<organism evidence="13 14">
    <name type="scientific">Dendrosporobacter quercicolus</name>
    <dbReference type="NCBI Taxonomy" id="146817"/>
    <lineage>
        <taxon>Bacteria</taxon>
        <taxon>Bacillati</taxon>
        <taxon>Bacillota</taxon>
        <taxon>Negativicutes</taxon>
        <taxon>Selenomonadales</taxon>
        <taxon>Sporomusaceae</taxon>
        <taxon>Dendrosporobacter</taxon>
    </lineage>
</organism>
<feature type="binding site" evidence="10">
    <location>
        <position position="233"/>
    </location>
    <ligand>
        <name>K(+)</name>
        <dbReference type="ChEBI" id="CHEBI:29103"/>
    </ligand>
</feature>
<dbReference type="GO" id="GO:0002098">
    <property type="term" value="P:tRNA wobble uridine modification"/>
    <property type="evidence" value="ECO:0007669"/>
    <property type="project" value="TreeGrafter"/>
</dbReference>
<dbReference type="HAMAP" id="MF_00379">
    <property type="entry name" value="GTPase_MnmE"/>
    <property type="match status" value="1"/>
</dbReference>
<evidence type="ECO:0000256" key="11">
    <source>
        <dbReference type="RuleBase" id="RU003313"/>
    </source>
</evidence>
<dbReference type="GO" id="GO:0005829">
    <property type="term" value="C:cytosol"/>
    <property type="evidence" value="ECO:0007669"/>
    <property type="project" value="TreeGrafter"/>
</dbReference>
<feature type="binding site" evidence="10">
    <location>
        <begin position="277"/>
        <end position="280"/>
    </location>
    <ligand>
        <name>GTP</name>
        <dbReference type="ChEBI" id="CHEBI:37565"/>
    </ligand>
</feature>
<sequence>MIQEDTISAVATALGEGGIGIIRLSGVKAITIATGLFRGIKGKTAADVSSHQAAYGHIIDPASNRVVDEVLLLVMRSPRSYTREDVVEIHCHGGPAPLRKILELTLAAGARLAEPGEFTKRAFLNGRLDLTQAEAVIDVIRAKTDASLRMAVGNLSGRLADKIRLLRKDILEMIAHLEAAIDFPEEDIEQLAAQEAGNRIRNLCLAIEELLATAHTGRILREGLETVIIGKPNVGKSSLLNALLKETRAIVTDVPGTTRDSIEEYANIGGVPLKIIDTAGIRETTDVVEKIGVEKAKEFIPRADLILFMLDSSAPLTVEDQAVLELLTDRQTLILVNKSDLSPVLDLARVTQRLPDKKILNISILEGTGMQELEQCIIDMAYGGKVQVPEGGFVNNVRQAGLLDQARQSLQEALSAIAAGMPPDCIVVDLRSAWDKLGEITGDTLGEDIIDQIFTQFCIGK</sequence>
<dbReference type="InterPro" id="IPR005225">
    <property type="entry name" value="Small_GTP-bd"/>
</dbReference>
<feature type="binding site" evidence="10">
    <location>
        <position position="23"/>
    </location>
    <ligand>
        <name>(6S)-5-formyl-5,6,7,8-tetrahydrofolate</name>
        <dbReference type="ChEBI" id="CHEBI:57457"/>
    </ligand>
</feature>
<evidence type="ECO:0000256" key="7">
    <source>
        <dbReference type="ARBA" id="ARBA00022842"/>
    </source>
</evidence>
<comment type="subcellular location">
    <subcellularLocation>
        <location evidence="10">Cytoplasm</location>
    </subcellularLocation>
</comment>
<keyword evidence="6 10" id="KW-0378">Hydrolase</keyword>
<keyword evidence="8 10" id="KW-0630">Potassium</keyword>
<dbReference type="NCBIfam" id="TIGR00231">
    <property type="entry name" value="small_GTP"/>
    <property type="match status" value="1"/>
</dbReference>
<evidence type="ECO:0000256" key="5">
    <source>
        <dbReference type="ARBA" id="ARBA00022741"/>
    </source>
</evidence>
<dbReference type="InterPro" id="IPR025867">
    <property type="entry name" value="MnmE_helical"/>
</dbReference>
<gene>
    <name evidence="10" type="primary">mnmE</name>
    <name evidence="10" type="synonym">trmE</name>
    <name evidence="13" type="ORF">SAMN04488502_11059</name>
</gene>
<dbReference type="CDD" id="cd04164">
    <property type="entry name" value="trmE"/>
    <property type="match status" value="1"/>
</dbReference>
<feature type="binding site" evidence="10">
    <location>
        <position position="257"/>
    </location>
    <ligand>
        <name>K(+)</name>
        <dbReference type="ChEBI" id="CHEBI:29103"/>
    </ligand>
</feature>
<feature type="binding site" evidence="10">
    <location>
        <begin position="252"/>
        <end position="258"/>
    </location>
    <ligand>
        <name>GTP</name>
        <dbReference type="ChEBI" id="CHEBI:37565"/>
    </ligand>
</feature>
<dbReference type="InterPro" id="IPR027266">
    <property type="entry name" value="TrmE/GcvT-like"/>
</dbReference>
<evidence type="ECO:0000256" key="10">
    <source>
        <dbReference type="HAMAP-Rule" id="MF_00379"/>
    </source>
</evidence>
<name>A0A1G9XV78_9FIRM</name>
<feature type="domain" description="TrmE-type G" evidence="12">
    <location>
        <begin position="223"/>
        <end position="382"/>
    </location>
</feature>
<evidence type="ECO:0000256" key="3">
    <source>
        <dbReference type="ARBA" id="ARBA00022694"/>
    </source>
</evidence>
<evidence type="ECO:0000256" key="2">
    <source>
        <dbReference type="ARBA" id="ARBA00022490"/>
    </source>
</evidence>
<feature type="binding site" evidence="10">
    <location>
        <position position="258"/>
    </location>
    <ligand>
        <name>Mg(2+)</name>
        <dbReference type="ChEBI" id="CHEBI:18420"/>
    </ligand>
</feature>
<dbReference type="InterPro" id="IPR018948">
    <property type="entry name" value="GTP-bd_TrmE_N"/>
</dbReference>
<evidence type="ECO:0000313" key="13">
    <source>
        <dbReference type="EMBL" id="SDN00732.1"/>
    </source>
</evidence>
<comment type="similarity">
    <text evidence="1 10 11">Belongs to the TRAFAC class TrmE-Era-EngA-EngB-Septin-like GTPase superfamily. TrmE GTPase family.</text>
</comment>
<comment type="cofactor">
    <cofactor evidence="10">
        <name>K(+)</name>
        <dbReference type="ChEBI" id="CHEBI:29103"/>
    </cofactor>
    <text evidence="10">Binds 1 potassium ion per subunit.</text>
</comment>
<dbReference type="Gene3D" id="3.40.50.300">
    <property type="entry name" value="P-loop containing nucleotide triphosphate hydrolases"/>
    <property type="match status" value="1"/>
</dbReference>
<dbReference type="PROSITE" id="PS51709">
    <property type="entry name" value="G_TRME"/>
    <property type="match status" value="1"/>
</dbReference>
<feature type="binding site" evidence="10">
    <location>
        <position position="237"/>
    </location>
    <ligand>
        <name>Mg(2+)</name>
        <dbReference type="ChEBI" id="CHEBI:18420"/>
    </ligand>
</feature>
<keyword evidence="14" id="KW-1185">Reference proteome</keyword>
<keyword evidence="7 10" id="KW-0460">Magnesium</keyword>
<dbReference type="CDD" id="cd14858">
    <property type="entry name" value="TrmE_N"/>
    <property type="match status" value="1"/>
</dbReference>
<dbReference type="Gene3D" id="3.30.1360.120">
    <property type="entry name" value="Probable tRNA modification gtpase trme, domain 1"/>
    <property type="match status" value="1"/>
</dbReference>
<dbReference type="STRING" id="146817.SAMN04488502_11059"/>
<dbReference type="PANTHER" id="PTHR42714:SF2">
    <property type="entry name" value="TRNA MODIFICATION GTPASE GTPBP3, MITOCHONDRIAL"/>
    <property type="match status" value="1"/>
</dbReference>
<dbReference type="Pfam" id="PF01926">
    <property type="entry name" value="MMR_HSR1"/>
    <property type="match status" value="1"/>
</dbReference>
<dbReference type="InterPro" id="IPR006073">
    <property type="entry name" value="GTP-bd"/>
</dbReference>
<dbReference type="EMBL" id="FNHB01000010">
    <property type="protein sequence ID" value="SDN00732.1"/>
    <property type="molecule type" value="Genomic_DNA"/>
</dbReference>
<dbReference type="GO" id="GO:0046872">
    <property type="term" value="F:metal ion binding"/>
    <property type="evidence" value="ECO:0007669"/>
    <property type="project" value="UniProtKB-KW"/>
</dbReference>
<evidence type="ECO:0000256" key="6">
    <source>
        <dbReference type="ARBA" id="ARBA00022801"/>
    </source>
</evidence>
<keyword evidence="9 10" id="KW-0342">GTP-binding</keyword>
<comment type="caution">
    <text evidence="10">Lacks conserved residue(s) required for the propagation of feature annotation.</text>
</comment>
<dbReference type="GO" id="GO:0003924">
    <property type="term" value="F:GTPase activity"/>
    <property type="evidence" value="ECO:0007669"/>
    <property type="project" value="UniProtKB-UniRule"/>
</dbReference>
<dbReference type="PANTHER" id="PTHR42714">
    <property type="entry name" value="TRNA MODIFICATION GTPASE GTPBP3"/>
    <property type="match status" value="1"/>
</dbReference>
<comment type="function">
    <text evidence="10">Exhibits a very high intrinsic GTPase hydrolysis rate. Involved in the addition of a carboxymethylaminomethyl (cmnm) group at the wobble position (U34) of certain tRNAs, forming tRNA-cmnm(5)s(2)U34.</text>
</comment>
<dbReference type="OrthoDB" id="9805918at2"/>
<dbReference type="InterPro" id="IPR027368">
    <property type="entry name" value="MnmE_dom2"/>
</dbReference>
<accession>A0A1G9XV78</accession>
<evidence type="ECO:0000256" key="4">
    <source>
        <dbReference type="ARBA" id="ARBA00022723"/>
    </source>
</evidence>
<dbReference type="NCBIfam" id="TIGR00450">
    <property type="entry name" value="mnmE_trmE_thdF"/>
    <property type="match status" value="1"/>
</dbReference>
<feature type="binding site" evidence="10">
    <location>
        <position position="127"/>
    </location>
    <ligand>
        <name>(6S)-5-formyl-5,6,7,8-tetrahydrofolate</name>
        <dbReference type="ChEBI" id="CHEBI:57457"/>
    </ligand>
</feature>
<reference evidence="13 14" key="1">
    <citation type="submission" date="2016-10" db="EMBL/GenBank/DDBJ databases">
        <authorList>
            <person name="de Groot N.N."/>
        </authorList>
    </citation>
    <scope>NUCLEOTIDE SEQUENCE [LARGE SCALE GENOMIC DNA]</scope>
    <source>
        <strain evidence="13 14">DSM 1736</strain>
    </source>
</reference>
<dbReference type="Pfam" id="PF12631">
    <property type="entry name" value="MnmE_helical"/>
    <property type="match status" value="1"/>
</dbReference>
<dbReference type="GO" id="GO:0005525">
    <property type="term" value="F:GTP binding"/>
    <property type="evidence" value="ECO:0007669"/>
    <property type="project" value="UniProtKB-UniRule"/>
</dbReference>
<dbReference type="NCBIfam" id="NF003661">
    <property type="entry name" value="PRK05291.1-3"/>
    <property type="match status" value="1"/>
</dbReference>
<dbReference type="SUPFAM" id="SSF52540">
    <property type="entry name" value="P-loop containing nucleoside triphosphate hydrolases"/>
    <property type="match status" value="1"/>
</dbReference>
<dbReference type="EC" id="3.6.-.-" evidence="10"/>
<dbReference type="InterPro" id="IPR031168">
    <property type="entry name" value="G_TrmE"/>
</dbReference>
<dbReference type="FunFam" id="3.30.1360.120:FF:000003">
    <property type="entry name" value="tRNA modification GTPase MnmE"/>
    <property type="match status" value="1"/>
</dbReference>
<feature type="binding site" evidence="10">
    <location>
        <position position="88"/>
    </location>
    <ligand>
        <name>(6S)-5-formyl-5,6,7,8-tetrahydrofolate</name>
        <dbReference type="ChEBI" id="CHEBI:57457"/>
    </ligand>
</feature>
<dbReference type="Pfam" id="PF10396">
    <property type="entry name" value="TrmE_N"/>
    <property type="match status" value="1"/>
</dbReference>
<feature type="binding site" evidence="10">
    <location>
        <position position="252"/>
    </location>
    <ligand>
        <name>K(+)</name>
        <dbReference type="ChEBI" id="CHEBI:29103"/>
    </ligand>
</feature>
<feature type="binding site" evidence="10">
    <location>
        <begin position="233"/>
        <end position="238"/>
    </location>
    <ligand>
        <name>GTP</name>
        <dbReference type="ChEBI" id="CHEBI:37565"/>
    </ligand>
</feature>
<evidence type="ECO:0000313" key="14">
    <source>
        <dbReference type="Proteomes" id="UP000214880"/>
    </source>
</evidence>
<proteinExistence type="inferred from homology"/>
<dbReference type="AlphaFoldDB" id="A0A1G9XV78"/>
<dbReference type="Gene3D" id="1.20.120.430">
    <property type="entry name" value="tRNA modification GTPase MnmE domain 2"/>
    <property type="match status" value="1"/>
</dbReference>
<evidence type="ECO:0000256" key="1">
    <source>
        <dbReference type="ARBA" id="ARBA00011043"/>
    </source>
</evidence>
<keyword evidence="5 10" id="KW-0547">Nucleotide-binding</keyword>
<dbReference type="FunFam" id="3.40.50.300:FF:000494">
    <property type="entry name" value="tRNA modification GTPase MnmE"/>
    <property type="match status" value="1"/>
</dbReference>
<dbReference type="GO" id="GO:0042802">
    <property type="term" value="F:identical protein binding"/>
    <property type="evidence" value="ECO:0007669"/>
    <property type="project" value="UniProtKB-ARBA"/>
</dbReference>
<keyword evidence="4 10" id="KW-0479">Metal-binding</keyword>
<keyword evidence="2 10" id="KW-0963">Cytoplasm</keyword>
<comment type="subunit">
    <text evidence="10">Homodimer. Heterotetramer of two MnmE and two MnmG subunits.</text>
</comment>
<dbReference type="InterPro" id="IPR004520">
    <property type="entry name" value="GTPase_MnmE"/>
</dbReference>
<feature type="binding site" evidence="10">
    <location>
        <position position="254"/>
    </location>
    <ligand>
        <name>K(+)</name>
        <dbReference type="ChEBI" id="CHEBI:29103"/>
    </ligand>
</feature>
<dbReference type="Proteomes" id="UP000214880">
    <property type="component" value="Unassembled WGS sequence"/>
</dbReference>
<protein>
    <recommendedName>
        <fullName evidence="10">tRNA modification GTPase MnmE</fullName>
        <ecNumber evidence="10">3.6.-.-</ecNumber>
    </recommendedName>
</protein>
<keyword evidence="3 10" id="KW-0819">tRNA processing</keyword>
<feature type="binding site" evidence="10">
    <location>
        <position position="461"/>
    </location>
    <ligand>
        <name>(6S)-5-formyl-5,6,7,8-tetrahydrofolate</name>
        <dbReference type="ChEBI" id="CHEBI:57457"/>
    </ligand>
</feature>
<dbReference type="InterPro" id="IPR027417">
    <property type="entry name" value="P-loop_NTPase"/>
</dbReference>
<evidence type="ECO:0000259" key="12">
    <source>
        <dbReference type="PROSITE" id="PS51709"/>
    </source>
</evidence>
<dbReference type="SUPFAM" id="SSF116878">
    <property type="entry name" value="TrmE connector domain"/>
    <property type="match status" value="1"/>
</dbReference>